<accession>A0ABV3HN68</accession>
<dbReference type="InterPro" id="IPR001241">
    <property type="entry name" value="Topo_IIA"/>
</dbReference>
<sequence length="387" mass="41002">MNQDAIRYDATHIQVLEGREAIRKRPGMYVGSTGERGLRQLVFEVADRAMNEIIAGHASSVDVILTPDGGVRVADDGPGVPVEAAGTTGGPGLETLLTRPRIGPEPGGRHAGVLGHIGMGPCVTNSLSSHLTAEVRREGVRWVQEYARGVPVTPPTAAGPATGSGTTIAFRPDADIFGTAEFSFAALAEIFRELALLNRELDISLTDERLPGSTRAVRFRFPGGVQDFVAFLEGEAAVPLHPDIVGFEREDPRMAGTVAVALRWCDSREEQIRTFANSRPTPEGGTHAEGFRDGVAAAVNAFARQRGLLTAADPDLGADRIGEGLTAMVSVSLDHPEYGGATRARLDNAPARACVGRAVREDLGAWLEARPEQAANVIGRILQGARA</sequence>
<dbReference type="InterPro" id="IPR000565">
    <property type="entry name" value="Topo_IIA_B"/>
</dbReference>
<feature type="domain" description="DNA topoisomerase type IIA subunit B" evidence="9">
    <location>
        <begin position="224"/>
        <end position="386"/>
    </location>
</feature>
<evidence type="ECO:0000259" key="9">
    <source>
        <dbReference type="Pfam" id="PF00204"/>
    </source>
</evidence>
<comment type="catalytic activity">
    <reaction evidence="1">
        <text>ATP-dependent breakage, passage and rejoining of double-stranded DNA.</text>
        <dbReference type="EC" id="5.6.2.2"/>
    </reaction>
</comment>
<evidence type="ECO:0000256" key="5">
    <source>
        <dbReference type="ARBA" id="ARBA00022840"/>
    </source>
</evidence>
<keyword evidence="4" id="KW-0547">Nucleotide-binding</keyword>
<protein>
    <recommendedName>
        <fullName evidence="3">DNA topoisomerase (ATP-hydrolyzing)</fullName>
        <ecNumber evidence="3">5.6.2.2</ecNumber>
    </recommendedName>
</protein>
<keyword evidence="6" id="KW-0799">Topoisomerase</keyword>
<evidence type="ECO:0000256" key="4">
    <source>
        <dbReference type="ARBA" id="ARBA00022741"/>
    </source>
</evidence>
<name>A0ABV3HN68_9ACTN</name>
<keyword evidence="11" id="KW-1185">Reference proteome</keyword>
<evidence type="ECO:0000256" key="8">
    <source>
        <dbReference type="ARBA" id="ARBA00023235"/>
    </source>
</evidence>
<dbReference type="SUPFAM" id="SSF55874">
    <property type="entry name" value="ATPase domain of HSP90 chaperone/DNA topoisomerase II/histidine kinase"/>
    <property type="match status" value="1"/>
</dbReference>
<comment type="similarity">
    <text evidence="2">Belongs to the type II topoisomerase GyrB family.</text>
</comment>
<dbReference type="CDD" id="cd00822">
    <property type="entry name" value="TopoII_Trans_DNA_gyrase"/>
    <property type="match status" value="1"/>
</dbReference>
<organism evidence="10 11">
    <name type="scientific">Streptomyces kurssanovii</name>
    <dbReference type="NCBI Taxonomy" id="67312"/>
    <lineage>
        <taxon>Bacteria</taxon>
        <taxon>Bacillati</taxon>
        <taxon>Actinomycetota</taxon>
        <taxon>Actinomycetes</taxon>
        <taxon>Kitasatosporales</taxon>
        <taxon>Streptomycetaceae</taxon>
        <taxon>Streptomyces</taxon>
    </lineage>
</organism>
<dbReference type="SMART" id="SM00433">
    <property type="entry name" value="TOP2c"/>
    <property type="match status" value="1"/>
</dbReference>
<gene>
    <name evidence="10" type="ORF">AB0K36_04365</name>
</gene>
<evidence type="ECO:0000256" key="2">
    <source>
        <dbReference type="ARBA" id="ARBA00010708"/>
    </source>
</evidence>
<evidence type="ECO:0000256" key="6">
    <source>
        <dbReference type="ARBA" id="ARBA00023029"/>
    </source>
</evidence>
<dbReference type="Proteomes" id="UP001552521">
    <property type="component" value="Unassembled WGS sequence"/>
</dbReference>
<dbReference type="PANTHER" id="PTHR45866:SF1">
    <property type="entry name" value="DNA GYRASE SUBUNIT B, MITOCHONDRIAL"/>
    <property type="match status" value="1"/>
</dbReference>
<dbReference type="InterPro" id="IPR020568">
    <property type="entry name" value="Ribosomal_Su5_D2-typ_SF"/>
</dbReference>
<evidence type="ECO:0000256" key="7">
    <source>
        <dbReference type="ARBA" id="ARBA00023125"/>
    </source>
</evidence>
<dbReference type="Pfam" id="PF00204">
    <property type="entry name" value="DNA_gyraseB"/>
    <property type="match status" value="1"/>
</dbReference>
<dbReference type="InterPro" id="IPR013506">
    <property type="entry name" value="Topo_IIA_bsu_dom2"/>
</dbReference>
<dbReference type="SUPFAM" id="SSF54211">
    <property type="entry name" value="Ribosomal protein S5 domain 2-like"/>
    <property type="match status" value="1"/>
</dbReference>
<dbReference type="InterPro" id="IPR014721">
    <property type="entry name" value="Ribsml_uS5_D2-typ_fold_subgr"/>
</dbReference>
<dbReference type="PRINTS" id="PR01159">
    <property type="entry name" value="DNAGYRASEB"/>
</dbReference>
<evidence type="ECO:0000256" key="1">
    <source>
        <dbReference type="ARBA" id="ARBA00000185"/>
    </source>
</evidence>
<comment type="caution">
    <text evidence="10">The sequence shown here is derived from an EMBL/GenBank/DDBJ whole genome shotgun (WGS) entry which is preliminary data.</text>
</comment>
<dbReference type="Gene3D" id="3.30.230.10">
    <property type="match status" value="1"/>
</dbReference>
<keyword evidence="5" id="KW-0067">ATP-binding</keyword>
<dbReference type="EMBL" id="JBFAQK010000003">
    <property type="protein sequence ID" value="MEV4680011.1"/>
    <property type="molecule type" value="Genomic_DNA"/>
</dbReference>
<dbReference type="RefSeq" id="WP_364588062.1">
    <property type="nucleotide sequence ID" value="NZ_JBFAQK010000003.1"/>
</dbReference>
<keyword evidence="8" id="KW-0413">Isomerase</keyword>
<dbReference type="PANTHER" id="PTHR45866">
    <property type="entry name" value="DNA GYRASE/TOPOISOMERASE SUBUNIT B"/>
    <property type="match status" value="1"/>
</dbReference>
<dbReference type="EC" id="5.6.2.2" evidence="3"/>
<reference evidence="10 11" key="1">
    <citation type="submission" date="2024-06" db="EMBL/GenBank/DDBJ databases">
        <title>The Natural Products Discovery Center: Release of the First 8490 Sequenced Strains for Exploring Actinobacteria Biosynthetic Diversity.</title>
        <authorList>
            <person name="Kalkreuter E."/>
            <person name="Kautsar S.A."/>
            <person name="Yang D."/>
            <person name="Bader C.D."/>
            <person name="Teijaro C.N."/>
            <person name="Fluegel L."/>
            <person name="Davis C.M."/>
            <person name="Simpson J.R."/>
            <person name="Lauterbach L."/>
            <person name="Steele A.D."/>
            <person name="Gui C."/>
            <person name="Meng S."/>
            <person name="Li G."/>
            <person name="Viehrig K."/>
            <person name="Ye F."/>
            <person name="Su P."/>
            <person name="Kiefer A.F."/>
            <person name="Nichols A."/>
            <person name="Cepeda A.J."/>
            <person name="Yan W."/>
            <person name="Fan B."/>
            <person name="Jiang Y."/>
            <person name="Adhikari A."/>
            <person name="Zheng C.-J."/>
            <person name="Schuster L."/>
            <person name="Cowan T.M."/>
            <person name="Smanski M.J."/>
            <person name="Chevrette M.G."/>
            <person name="De Carvalho L.P.S."/>
            <person name="Shen B."/>
        </authorList>
    </citation>
    <scope>NUCLEOTIDE SEQUENCE [LARGE SCALE GENOMIC DNA]</scope>
    <source>
        <strain evidence="10 11">NPDC049344</strain>
    </source>
</reference>
<dbReference type="InterPro" id="IPR036890">
    <property type="entry name" value="HATPase_C_sf"/>
</dbReference>
<evidence type="ECO:0000256" key="3">
    <source>
        <dbReference type="ARBA" id="ARBA00012895"/>
    </source>
</evidence>
<evidence type="ECO:0000313" key="11">
    <source>
        <dbReference type="Proteomes" id="UP001552521"/>
    </source>
</evidence>
<dbReference type="PRINTS" id="PR00418">
    <property type="entry name" value="TPI2FAMILY"/>
</dbReference>
<proteinExistence type="inferred from homology"/>
<dbReference type="Gene3D" id="3.30.565.10">
    <property type="entry name" value="Histidine kinase-like ATPase, C-terminal domain"/>
    <property type="match status" value="1"/>
</dbReference>
<evidence type="ECO:0000313" key="10">
    <source>
        <dbReference type="EMBL" id="MEV4680011.1"/>
    </source>
</evidence>
<keyword evidence="7" id="KW-0238">DNA-binding</keyword>